<dbReference type="InterPro" id="IPR021109">
    <property type="entry name" value="Peptidase_aspartic_dom_sf"/>
</dbReference>
<dbReference type="Gene3D" id="3.30.420.10">
    <property type="entry name" value="Ribonuclease H-like superfamily/Ribonuclease H"/>
    <property type="match status" value="1"/>
</dbReference>
<evidence type="ECO:0000256" key="4">
    <source>
        <dbReference type="ARBA" id="ARBA00022722"/>
    </source>
</evidence>
<keyword evidence="5" id="KW-0255">Endonuclease</keyword>
<evidence type="ECO:0000256" key="2">
    <source>
        <dbReference type="ARBA" id="ARBA00022679"/>
    </source>
</evidence>
<protein>
    <recommendedName>
        <fullName evidence="1">RNA-directed DNA polymerase</fullName>
        <ecNumber evidence="1">2.7.7.49</ecNumber>
    </recommendedName>
</protein>
<dbReference type="GO" id="GO:0003964">
    <property type="term" value="F:RNA-directed DNA polymerase activity"/>
    <property type="evidence" value="ECO:0007669"/>
    <property type="project" value="UniProtKB-KW"/>
</dbReference>
<dbReference type="CDD" id="cd09274">
    <property type="entry name" value="RNase_HI_RT_Ty3"/>
    <property type="match status" value="1"/>
</dbReference>
<feature type="domain" description="Integrase catalytic" evidence="10">
    <location>
        <begin position="987"/>
        <end position="1152"/>
    </location>
</feature>
<feature type="domain" description="Reverse transcriptase" evidence="9">
    <location>
        <begin position="441"/>
        <end position="661"/>
    </location>
</feature>
<keyword evidence="6" id="KW-0378">Hydrolase</keyword>
<evidence type="ECO:0000256" key="6">
    <source>
        <dbReference type="ARBA" id="ARBA00022801"/>
    </source>
</evidence>
<dbReference type="GO" id="GO:0004519">
    <property type="term" value="F:endonuclease activity"/>
    <property type="evidence" value="ECO:0007669"/>
    <property type="project" value="UniProtKB-KW"/>
</dbReference>
<keyword evidence="7" id="KW-0695">RNA-directed DNA polymerase</keyword>
<dbReference type="PANTHER" id="PTHR37984:SF5">
    <property type="entry name" value="PROTEIN NYNRIN-LIKE"/>
    <property type="match status" value="1"/>
</dbReference>
<dbReference type="EC" id="2.7.7.49" evidence="1"/>
<dbReference type="InterPro" id="IPR000477">
    <property type="entry name" value="RT_dom"/>
</dbReference>
<name>A0A6A3WC16_9STRA</name>
<dbReference type="InterPro" id="IPR012337">
    <property type="entry name" value="RNaseH-like_sf"/>
</dbReference>
<evidence type="ECO:0000259" key="9">
    <source>
        <dbReference type="PROSITE" id="PS50878"/>
    </source>
</evidence>
<feature type="region of interest" description="Disordered" evidence="8">
    <location>
        <begin position="241"/>
        <end position="274"/>
    </location>
</feature>
<dbReference type="InterPro" id="IPR043128">
    <property type="entry name" value="Rev_trsase/Diguanyl_cyclase"/>
</dbReference>
<comment type="caution">
    <text evidence="11">The sequence shown here is derived from an EMBL/GenBank/DDBJ whole genome shotgun (WGS) entry which is preliminary data.</text>
</comment>
<dbReference type="CDD" id="cd01647">
    <property type="entry name" value="RT_LTR"/>
    <property type="match status" value="1"/>
</dbReference>
<dbReference type="EMBL" id="QXGD01003170">
    <property type="protein sequence ID" value="KAE9180039.1"/>
    <property type="molecule type" value="Genomic_DNA"/>
</dbReference>
<evidence type="ECO:0000256" key="3">
    <source>
        <dbReference type="ARBA" id="ARBA00022695"/>
    </source>
</evidence>
<dbReference type="PANTHER" id="PTHR37984">
    <property type="entry name" value="PROTEIN CBG26694"/>
    <property type="match status" value="1"/>
</dbReference>
<organism evidence="11 12">
    <name type="scientific">Phytophthora fragariae</name>
    <dbReference type="NCBI Taxonomy" id="53985"/>
    <lineage>
        <taxon>Eukaryota</taxon>
        <taxon>Sar</taxon>
        <taxon>Stramenopiles</taxon>
        <taxon>Oomycota</taxon>
        <taxon>Peronosporomycetes</taxon>
        <taxon>Peronosporales</taxon>
        <taxon>Peronosporaceae</taxon>
        <taxon>Phytophthora</taxon>
    </lineage>
</organism>
<evidence type="ECO:0000256" key="7">
    <source>
        <dbReference type="ARBA" id="ARBA00022918"/>
    </source>
</evidence>
<dbReference type="AlphaFoldDB" id="A0A6A3WC16"/>
<dbReference type="Gene3D" id="3.30.70.270">
    <property type="match status" value="2"/>
</dbReference>
<dbReference type="InterPro" id="IPR036397">
    <property type="entry name" value="RNaseH_sf"/>
</dbReference>
<dbReference type="InterPro" id="IPR001584">
    <property type="entry name" value="Integrase_cat-core"/>
</dbReference>
<dbReference type="Pfam" id="PF17917">
    <property type="entry name" value="RT_RNaseH"/>
    <property type="match status" value="1"/>
</dbReference>
<dbReference type="SUPFAM" id="SSF56672">
    <property type="entry name" value="DNA/RNA polymerases"/>
    <property type="match status" value="1"/>
</dbReference>
<dbReference type="Gene3D" id="1.10.340.70">
    <property type="match status" value="1"/>
</dbReference>
<evidence type="ECO:0000313" key="12">
    <source>
        <dbReference type="Proteomes" id="UP000440367"/>
    </source>
</evidence>
<evidence type="ECO:0000256" key="8">
    <source>
        <dbReference type="SAM" id="MobiDB-lite"/>
    </source>
</evidence>
<proteinExistence type="predicted"/>
<sequence>MDLAVKFEDFDSTEPFLVLDMDKYDLILGMPWPEKHEPWIDWRSKAIGASRPPRSDRALVSHVPTSGSSWGARKCRQGASASNEFLGVVETDDDLGRAGQGLRVEVPDSTYQVGNLGLHAGNEVPQAARAAGEGAVGDGVGNQVPREVTQTITDEEGTAGASDVGNTVPQEVTQTITDAGVAGGAPGVGSQVPHGEVGNIVPPRKAGNQVPPKNKAGNIVLLKNSAGNVVPHGIKKISGTASVVPRDEDTRGSRRKPGLVAWPTTPVASDSEAPTKAAAAEECYHIFDGVTGRRVKAGAVELTALPEVSELLNLEELAMEDFLAELKAGEIAELVLLRPESTSTELNSSSVMDKEVLEEFQRQRASRMGSEILKNPRDPVYPLVKEFEDVVSKNPPSQLPPDRGIRHEIDLVPGTKYCVTRQWPLPREQCEVIDAFFAAMVKAGMVRESKSPHSTPTFCVRKPNGKWRLVHAYNKLNSATVPAQTPIPRKDVLLNNMPDCTLYSALDLVDGYYQILMRESDIPLTAVSTPSGMLWEWLVMPQGLSNAPATFNRLVTQLFRPMQAFAQTYFDDILVHSRAEAGQTAMEVHLQHLRHVFEVMRANKLYANIDKCVFAAEEIKVLGCFVSSAGVRADPEKVKAIAAWPPPRSQKDLRQWLGLANYLHKYSAGYAGLARPLSDLLKKDADWRWERRHQDAFDDIKASLQRAPVLALPGETRPFSVVCDASDYAIGCALLQADDEGRERVISFQSRQLKAAERNYPVHDKELLAMKYALVKFRVHLLDSKPFVVYTDHASLRTAVNSPHLSQRMARWVSFFAEYNFRVEYKPGKLNVLAVSLSRRSDSELAHISQVTTDLYDRIRLGYRDDTSLGPLVRFLAAGSDAKVEWLTPRQRARLHRYEWANGLLHYRVEPEDPPRIVVPNDEDLKYDILMEAHDAPSSGHLGREKTYVPVSQTFWWRHMYKWVATCVRTCETCQRVKPAGHASAPLQSLPVPADCWKSMSLDFVFGLPADDRGNTGVVAFVCRLSKMVHFAPVRDTVTGDEVVRLFMDCVFRHHGLPETIVSDRDPRFTAAFWQTLFRLLGTRLSMSTADHPQTDGQTERVNRVLEDTLRSICAEMPRSWADRLPMVEFALNNAVHASTGFTPFYLNGLRHPQVPLTLRGRTGASVISGGEARKTFSSRVSDVSPAALRKQLSSFVEDRLTIISRVRDTMAQAQDKQKEYSDRHGRGNLNVFKVGDLVS</sequence>
<dbReference type="PROSITE" id="PS50994">
    <property type="entry name" value="INTEGRASE"/>
    <property type="match status" value="1"/>
</dbReference>
<dbReference type="InterPro" id="IPR050951">
    <property type="entry name" value="Retrovirus_Pol_polyprotein"/>
</dbReference>
<dbReference type="GO" id="GO:0015074">
    <property type="term" value="P:DNA integration"/>
    <property type="evidence" value="ECO:0007669"/>
    <property type="project" value="InterPro"/>
</dbReference>
<dbReference type="GO" id="GO:0016787">
    <property type="term" value="F:hydrolase activity"/>
    <property type="evidence" value="ECO:0007669"/>
    <property type="project" value="UniProtKB-KW"/>
</dbReference>
<evidence type="ECO:0000313" key="11">
    <source>
        <dbReference type="EMBL" id="KAE9180039.1"/>
    </source>
</evidence>
<dbReference type="InterPro" id="IPR041588">
    <property type="entry name" value="Integrase_H2C2"/>
</dbReference>
<keyword evidence="2" id="KW-0808">Transferase</keyword>
<dbReference type="InterPro" id="IPR041373">
    <property type="entry name" value="RT_RNaseH"/>
</dbReference>
<reference evidence="11 12" key="1">
    <citation type="submission" date="2018-08" db="EMBL/GenBank/DDBJ databases">
        <title>Genomic investigation of the strawberry pathogen Phytophthora fragariae indicates pathogenicity is determined by transcriptional variation in three key races.</title>
        <authorList>
            <person name="Adams T.M."/>
            <person name="Armitage A.D."/>
            <person name="Sobczyk M.K."/>
            <person name="Bates H.J."/>
            <person name="Dunwell J.M."/>
            <person name="Nellist C.F."/>
            <person name="Harrison R.J."/>
        </authorList>
    </citation>
    <scope>NUCLEOTIDE SEQUENCE [LARGE SCALE GENOMIC DNA]</scope>
    <source>
        <strain evidence="11 12">BC-1</strain>
    </source>
</reference>
<dbReference type="FunFam" id="3.30.70.270:FF:000020">
    <property type="entry name" value="Transposon Tf2-6 polyprotein-like Protein"/>
    <property type="match status" value="1"/>
</dbReference>
<accession>A0A6A3WC16</accession>
<dbReference type="InterPro" id="IPR043502">
    <property type="entry name" value="DNA/RNA_pol_sf"/>
</dbReference>
<dbReference type="Proteomes" id="UP000440367">
    <property type="component" value="Unassembled WGS sequence"/>
</dbReference>
<dbReference type="FunFam" id="3.10.20.370:FF:000001">
    <property type="entry name" value="Retrovirus-related Pol polyprotein from transposon 17.6-like protein"/>
    <property type="match status" value="1"/>
</dbReference>
<keyword evidence="4" id="KW-0540">Nuclease</keyword>
<dbReference type="Pfam" id="PF17921">
    <property type="entry name" value="Integrase_H2C2"/>
    <property type="match status" value="1"/>
</dbReference>
<evidence type="ECO:0000256" key="1">
    <source>
        <dbReference type="ARBA" id="ARBA00012493"/>
    </source>
</evidence>
<dbReference type="SUPFAM" id="SSF53098">
    <property type="entry name" value="Ribonuclease H-like"/>
    <property type="match status" value="1"/>
</dbReference>
<keyword evidence="3" id="KW-0548">Nucleotidyltransferase</keyword>
<gene>
    <name evidence="11" type="ORF">PF002_g27669</name>
</gene>
<dbReference type="FunFam" id="1.10.340.70:FF:000001">
    <property type="entry name" value="Retrovirus-related Pol polyprotein from transposon gypsy-like Protein"/>
    <property type="match status" value="1"/>
</dbReference>
<dbReference type="Gene3D" id="3.10.10.10">
    <property type="entry name" value="HIV Type 1 Reverse Transcriptase, subunit A, domain 1"/>
    <property type="match status" value="1"/>
</dbReference>
<dbReference type="Gene3D" id="2.40.70.10">
    <property type="entry name" value="Acid Proteases"/>
    <property type="match status" value="1"/>
</dbReference>
<dbReference type="Pfam" id="PF00078">
    <property type="entry name" value="RVT_1"/>
    <property type="match status" value="1"/>
</dbReference>
<evidence type="ECO:0000256" key="5">
    <source>
        <dbReference type="ARBA" id="ARBA00022759"/>
    </source>
</evidence>
<dbReference type="GO" id="GO:0003676">
    <property type="term" value="F:nucleic acid binding"/>
    <property type="evidence" value="ECO:0007669"/>
    <property type="project" value="InterPro"/>
</dbReference>
<dbReference type="PROSITE" id="PS50878">
    <property type="entry name" value="RT_POL"/>
    <property type="match status" value="1"/>
</dbReference>
<evidence type="ECO:0000259" key="10">
    <source>
        <dbReference type="PROSITE" id="PS50994"/>
    </source>
</evidence>